<dbReference type="SUPFAM" id="SSF48452">
    <property type="entry name" value="TPR-like"/>
    <property type="match status" value="1"/>
</dbReference>
<proteinExistence type="predicted"/>
<keyword evidence="1" id="KW-1133">Transmembrane helix</keyword>
<feature type="transmembrane region" description="Helical" evidence="1">
    <location>
        <begin position="89"/>
        <end position="108"/>
    </location>
</feature>
<gene>
    <name evidence="2" type="ORF">E4021_13390</name>
</gene>
<dbReference type="Gene3D" id="1.25.40.10">
    <property type="entry name" value="Tetratricopeptide repeat domain"/>
    <property type="match status" value="1"/>
</dbReference>
<evidence type="ECO:0008006" key="4">
    <source>
        <dbReference type="Google" id="ProtNLM"/>
    </source>
</evidence>
<dbReference type="OrthoDB" id="1492226at2"/>
<sequence length="252" mass="28013">MNHDEQQERIDDFLTGRLGDTEDFERQLQAQPQLKTEMEATRRALEAIDISEHHRLKRRLQQLETDHVGPRAQDGARVIPIRHVRKRRWLTLAATAALLLFLAGYLILAPDRDPAAVLAVRDIEPFGQVPSPGSDANYLLSDPRAAAYVAYEAGDYAGAAAAFRRFGAPEPVDRFYLAQSLLAQADYAEAATLFEDLVDLTDFNLSAEAAYYRAVARLGAGEWVDAKAQLSRIADTPGHPSRDAAEQLLDKF</sequence>
<evidence type="ECO:0000313" key="3">
    <source>
        <dbReference type="Proteomes" id="UP000308528"/>
    </source>
</evidence>
<dbReference type="AlphaFoldDB" id="A0A4V3XKP0"/>
<dbReference type="InterPro" id="IPR011990">
    <property type="entry name" value="TPR-like_helical_dom_sf"/>
</dbReference>
<name>A0A4V3XKP0_9BACT</name>
<dbReference type="Proteomes" id="UP000308528">
    <property type="component" value="Unassembled WGS sequence"/>
</dbReference>
<keyword evidence="3" id="KW-1185">Reference proteome</keyword>
<evidence type="ECO:0000256" key="1">
    <source>
        <dbReference type="SAM" id="Phobius"/>
    </source>
</evidence>
<protein>
    <recommendedName>
        <fullName evidence="4">Tetratricopeptide repeat protein</fullName>
    </recommendedName>
</protein>
<organism evidence="2 3">
    <name type="scientific">Neolewinella litorea</name>
    <dbReference type="NCBI Taxonomy" id="2562452"/>
    <lineage>
        <taxon>Bacteria</taxon>
        <taxon>Pseudomonadati</taxon>
        <taxon>Bacteroidota</taxon>
        <taxon>Saprospiria</taxon>
        <taxon>Saprospirales</taxon>
        <taxon>Lewinellaceae</taxon>
        <taxon>Neolewinella</taxon>
    </lineage>
</organism>
<comment type="caution">
    <text evidence="2">The sequence shown here is derived from an EMBL/GenBank/DDBJ whole genome shotgun (WGS) entry which is preliminary data.</text>
</comment>
<accession>A0A4V3XKP0</accession>
<dbReference type="EMBL" id="SRSF01000006">
    <property type="protein sequence ID" value="THH37683.1"/>
    <property type="molecule type" value="Genomic_DNA"/>
</dbReference>
<reference evidence="2 3" key="1">
    <citation type="submission" date="2019-04" db="EMBL/GenBank/DDBJ databases">
        <title>Lewinella litorea sp. nov., isolated from a marine sand.</title>
        <authorList>
            <person name="Yoon J.-H."/>
        </authorList>
    </citation>
    <scope>NUCLEOTIDE SEQUENCE [LARGE SCALE GENOMIC DNA]</scope>
    <source>
        <strain evidence="2 3">HSMS-39</strain>
    </source>
</reference>
<evidence type="ECO:0000313" key="2">
    <source>
        <dbReference type="EMBL" id="THH37683.1"/>
    </source>
</evidence>
<keyword evidence="1" id="KW-0472">Membrane</keyword>
<dbReference type="RefSeq" id="WP_136459876.1">
    <property type="nucleotide sequence ID" value="NZ_SRSF01000006.1"/>
</dbReference>
<keyword evidence="1" id="KW-0812">Transmembrane</keyword>